<keyword evidence="4 6" id="KW-1133">Transmembrane helix</keyword>
<dbReference type="InterPro" id="IPR030417">
    <property type="entry name" value="MS4A"/>
</dbReference>
<feature type="transmembrane region" description="Helical" evidence="6">
    <location>
        <begin position="40"/>
        <end position="60"/>
    </location>
</feature>
<dbReference type="PANTHER" id="PTHR23320">
    <property type="entry name" value="MEMBRANE-SPANNING 4-DOMAINS SUBFAMILY A MS4A -RELATED"/>
    <property type="match status" value="1"/>
</dbReference>
<dbReference type="InterPro" id="IPR007237">
    <property type="entry name" value="CD20-like"/>
</dbReference>
<dbReference type="Proteomes" id="UP000606274">
    <property type="component" value="Unassembled WGS sequence"/>
</dbReference>
<reference evidence="7" key="1">
    <citation type="submission" date="2020-08" db="EMBL/GenBank/DDBJ databases">
        <title>Chromosome-level assembly of Southern catfish (Silurus meridionalis) provides insights into visual adaptation to the nocturnal and benthic lifestyles.</title>
        <authorList>
            <person name="Zhang Y."/>
            <person name="Wang D."/>
            <person name="Peng Z."/>
        </authorList>
    </citation>
    <scope>NUCLEOTIDE SEQUENCE</scope>
    <source>
        <strain evidence="7">SWU-2019-XX</strain>
        <tissue evidence="7">Muscle</tissue>
    </source>
</reference>
<feature type="transmembrane region" description="Helical" evidence="6">
    <location>
        <begin position="72"/>
        <end position="90"/>
    </location>
</feature>
<comment type="similarity">
    <text evidence="2">Belongs to the MS4A family.</text>
</comment>
<organism evidence="7 8">
    <name type="scientific">Silurus meridionalis</name>
    <name type="common">Southern catfish</name>
    <name type="synonym">Silurus soldatovi meridionalis</name>
    <dbReference type="NCBI Taxonomy" id="175797"/>
    <lineage>
        <taxon>Eukaryota</taxon>
        <taxon>Metazoa</taxon>
        <taxon>Chordata</taxon>
        <taxon>Craniata</taxon>
        <taxon>Vertebrata</taxon>
        <taxon>Euteleostomi</taxon>
        <taxon>Actinopterygii</taxon>
        <taxon>Neopterygii</taxon>
        <taxon>Teleostei</taxon>
        <taxon>Ostariophysi</taxon>
        <taxon>Siluriformes</taxon>
        <taxon>Siluridae</taxon>
        <taxon>Silurus</taxon>
    </lineage>
</organism>
<evidence type="ECO:0000256" key="6">
    <source>
        <dbReference type="SAM" id="Phobius"/>
    </source>
</evidence>
<protein>
    <recommendedName>
        <fullName evidence="9">Membrane-spanning 4-domains subfamily A member 12</fullName>
    </recommendedName>
</protein>
<feature type="transmembrane region" description="Helical" evidence="6">
    <location>
        <begin position="156"/>
        <end position="176"/>
    </location>
</feature>
<dbReference type="GO" id="GO:0016020">
    <property type="term" value="C:membrane"/>
    <property type="evidence" value="ECO:0007669"/>
    <property type="project" value="UniProtKB-SubCell"/>
</dbReference>
<dbReference type="PANTHER" id="PTHR23320:SF129">
    <property type="entry name" value="MEMBRANE-SPANNING 4-DOMAINS SUBFAMILY A MEMBER 15"/>
    <property type="match status" value="1"/>
</dbReference>
<dbReference type="AlphaFoldDB" id="A0A8T0BSA0"/>
<keyword evidence="8" id="KW-1185">Reference proteome</keyword>
<proteinExistence type="inferred from homology"/>
<feature type="transmembrane region" description="Helical" evidence="6">
    <location>
        <begin position="97"/>
        <end position="120"/>
    </location>
</feature>
<evidence type="ECO:0000256" key="5">
    <source>
        <dbReference type="ARBA" id="ARBA00023136"/>
    </source>
</evidence>
<comment type="caution">
    <text evidence="7">The sequence shown here is derived from an EMBL/GenBank/DDBJ whole genome shotgun (WGS) entry which is preliminary data.</text>
</comment>
<keyword evidence="5 6" id="KW-0472">Membrane</keyword>
<evidence type="ECO:0000256" key="4">
    <source>
        <dbReference type="ARBA" id="ARBA00022989"/>
    </source>
</evidence>
<sequence length="189" mass="20666">MALTVASDLTVSVASDQNVNKLTDKQEALKKSIKKGDLKSIGISQVMLGFLIISYSVPLLSAKITEVVTFGVPWWSGISFLIAGAIALVMDKHDSIYSVFACMAFTALAAVISVIAIILYSVDIIRNPQSTCKFNPSTTCDDLYYSTRVSLEVKSILLFLSMVQAVISSAFACILYKEKNSSYNYLFMK</sequence>
<comment type="subcellular location">
    <subcellularLocation>
        <location evidence="1">Membrane</location>
        <topology evidence="1">Multi-pass membrane protein</topology>
    </subcellularLocation>
</comment>
<accession>A0A8T0BSA0</accession>
<dbReference type="OrthoDB" id="8936163at2759"/>
<dbReference type="Pfam" id="PF04103">
    <property type="entry name" value="CD20"/>
    <property type="match status" value="1"/>
</dbReference>
<evidence type="ECO:0008006" key="9">
    <source>
        <dbReference type="Google" id="ProtNLM"/>
    </source>
</evidence>
<evidence type="ECO:0000256" key="1">
    <source>
        <dbReference type="ARBA" id="ARBA00004141"/>
    </source>
</evidence>
<keyword evidence="3 6" id="KW-0812">Transmembrane</keyword>
<name>A0A8T0BSA0_SILME</name>
<evidence type="ECO:0000256" key="3">
    <source>
        <dbReference type="ARBA" id="ARBA00022692"/>
    </source>
</evidence>
<evidence type="ECO:0000313" key="8">
    <source>
        <dbReference type="Proteomes" id="UP000606274"/>
    </source>
</evidence>
<dbReference type="EMBL" id="JABFDY010000002">
    <property type="protein sequence ID" value="KAF7710182.1"/>
    <property type="molecule type" value="Genomic_DNA"/>
</dbReference>
<gene>
    <name evidence="7" type="ORF">HF521_009054</name>
</gene>
<evidence type="ECO:0000313" key="7">
    <source>
        <dbReference type="EMBL" id="KAF7710182.1"/>
    </source>
</evidence>
<evidence type="ECO:0000256" key="2">
    <source>
        <dbReference type="ARBA" id="ARBA00009565"/>
    </source>
</evidence>